<feature type="compositionally biased region" description="Basic and acidic residues" evidence="1">
    <location>
        <begin position="225"/>
        <end position="242"/>
    </location>
</feature>
<organism evidence="2 3">
    <name type="scientific">Mixia osmundae (strain CBS 9802 / IAM 14324 / JCM 22182 / KY 12970)</name>
    <dbReference type="NCBI Taxonomy" id="764103"/>
    <lineage>
        <taxon>Eukaryota</taxon>
        <taxon>Fungi</taxon>
        <taxon>Dikarya</taxon>
        <taxon>Basidiomycota</taxon>
        <taxon>Pucciniomycotina</taxon>
        <taxon>Mixiomycetes</taxon>
        <taxon>Mixiales</taxon>
        <taxon>Mixiaceae</taxon>
        <taxon>Mixia</taxon>
    </lineage>
</organism>
<dbReference type="InParanoid" id="G7DSQ0"/>
<keyword evidence="3" id="KW-1185">Reference proteome</keyword>
<feature type="compositionally biased region" description="Low complexity" evidence="1">
    <location>
        <begin position="47"/>
        <end position="60"/>
    </location>
</feature>
<dbReference type="Proteomes" id="UP000009131">
    <property type="component" value="Unassembled WGS sequence"/>
</dbReference>
<reference evidence="2 3" key="2">
    <citation type="journal article" date="2012" name="Open Biol.">
        <title>Characteristics of nucleosomes and linker DNA regions on the genome of the basidiomycete Mixia osmundae revealed by mono- and dinucleosome mapping.</title>
        <authorList>
            <person name="Nishida H."/>
            <person name="Kondo S."/>
            <person name="Matsumoto T."/>
            <person name="Suzuki Y."/>
            <person name="Yoshikawa H."/>
            <person name="Taylor T.D."/>
            <person name="Sugiyama J."/>
        </authorList>
    </citation>
    <scope>NUCLEOTIDE SEQUENCE [LARGE SCALE GENOMIC DNA]</scope>
    <source>
        <strain evidence="3">CBS 9802 / IAM 14324 / JCM 22182 / KY 12970</strain>
    </source>
</reference>
<reference evidence="2 3" key="1">
    <citation type="journal article" date="2011" name="J. Gen. Appl. Microbiol.">
        <title>Draft genome sequencing of the enigmatic basidiomycete Mixia osmundae.</title>
        <authorList>
            <person name="Nishida H."/>
            <person name="Nagatsuka Y."/>
            <person name="Sugiyama J."/>
        </authorList>
    </citation>
    <scope>NUCLEOTIDE SEQUENCE [LARGE SCALE GENOMIC DNA]</scope>
    <source>
        <strain evidence="3">CBS 9802 / IAM 14324 / JCM 22182 / KY 12970</strain>
    </source>
</reference>
<dbReference type="AlphaFoldDB" id="G7DSQ0"/>
<dbReference type="HOGENOM" id="CLU_987258_0_0_1"/>
<dbReference type="RefSeq" id="XP_014570454.1">
    <property type="nucleotide sequence ID" value="XM_014714968.1"/>
</dbReference>
<accession>G7DSQ0</accession>
<comment type="caution">
    <text evidence="2">The sequence shown here is derived from an EMBL/GenBank/DDBJ whole genome shotgun (WGS) entry which is preliminary data.</text>
</comment>
<evidence type="ECO:0000313" key="2">
    <source>
        <dbReference type="EMBL" id="GAA93608.1"/>
    </source>
</evidence>
<feature type="compositionally biased region" description="Acidic residues" evidence="1">
    <location>
        <begin position="28"/>
        <end position="38"/>
    </location>
</feature>
<feature type="region of interest" description="Disordered" evidence="1">
    <location>
        <begin position="25"/>
        <end position="60"/>
    </location>
</feature>
<dbReference type="EMBL" id="BABT02000008">
    <property type="protein sequence ID" value="GAA93608.1"/>
    <property type="molecule type" value="Genomic_DNA"/>
</dbReference>
<sequence>MEPRALKCDWSRLDSETSYQDRLVSYVEESDEEEDADSETLTMTDISTAASSPAFSKSAPTSPDHLAFFVDSRQRCIATRQPYGPGQAAIGFGAHEDKRPFVLRTYDQRRQKTMSMPSDFGRHRSEHAARLGLSAGRPDELRREAGLRSAARISGLPLWTCAPVASSHKRTQSEPIDIETTLRSPPTLDQIACWAHSRHLQHVSPACSFDRENPPDICITASSPTDERNSHETGHGPDPDVEWRAERIQLIRKAIQRRSAPSQANTRLDVSLVLRRLNTMAA</sequence>
<gene>
    <name evidence="2" type="primary">Mo00252</name>
    <name evidence="2" type="ORF">E5Q_00252</name>
</gene>
<evidence type="ECO:0000256" key="1">
    <source>
        <dbReference type="SAM" id="MobiDB-lite"/>
    </source>
</evidence>
<name>G7DSQ0_MIXOS</name>
<protein>
    <submittedName>
        <fullName evidence="2">Uncharacterized protein</fullName>
    </submittedName>
</protein>
<proteinExistence type="predicted"/>
<evidence type="ECO:0000313" key="3">
    <source>
        <dbReference type="Proteomes" id="UP000009131"/>
    </source>
</evidence>
<feature type="region of interest" description="Disordered" evidence="1">
    <location>
        <begin position="221"/>
        <end position="242"/>
    </location>
</feature>